<evidence type="ECO:0000256" key="6">
    <source>
        <dbReference type="ARBA" id="ARBA00022694"/>
    </source>
</evidence>
<dbReference type="STRING" id="1123034.GCA_000685805_00911"/>
<comment type="catalytic activity">
    <reaction evidence="11 12">
        <text>a 5,6-dihydrouridine in tRNA + NAD(+) = a uridine in tRNA + NADH + H(+)</text>
        <dbReference type="Rhea" id="RHEA:54452"/>
        <dbReference type="Rhea" id="RHEA-COMP:13339"/>
        <dbReference type="Rhea" id="RHEA-COMP:13887"/>
        <dbReference type="ChEBI" id="CHEBI:15378"/>
        <dbReference type="ChEBI" id="CHEBI:57540"/>
        <dbReference type="ChEBI" id="CHEBI:57945"/>
        <dbReference type="ChEBI" id="CHEBI:65315"/>
        <dbReference type="ChEBI" id="CHEBI:74443"/>
    </reaction>
</comment>
<gene>
    <name evidence="17" type="primary">dus_2</name>
    <name evidence="12" type="synonym">dusB</name>
    <name evidence="17" type="ORF">NCTC10526_01424</name>
</gene>
<evidence type="ECO:0000256" key="4">
    <source>
        <dbReference type="ARBA" id="ARBA00022630"/>
    </source>
</evidence>
<evidence type="ECO:0000259" key="16">
    <source>
        <dbReference type="Pfam" id="PF01207"/>
    </source>
</evidence>
<dbReference type="InterPro" id="IPR024036">
    <property type="entry name" value="tRNA-dHydroUridine_Synthase_C"/>
</dbReference>
<name>A0A379LMH2_9GAMM</name>
<keyword evidence="18" id="KW-1185">Reference proteome</keyword>
<feature type="binding site" evidence="12">
    <location>
        <begin position="229"/>
        <end position="231"/>
    </location>
    <ligand>
        <name>FMN</name>
        <dbReference type="ChEBI" id="CHEBI:58210"/>
    </ligand>
</feature>
<feature type="active site" description="Proton donor" evidence="12 14">
    <location>
        <position position="129"/>
    </location>
</feature>
<evidence type="ECO:0000256" key="13">
    <source>
        <dbReference type="PIRNR" id="PIRNR006621"/>
    </source>
</evidence>
<dbReference type="HAMAP" id="MF_02042">
    <property type="entry name" value="DusB_subfam"/>
    <property type="match status" value="1"/>
</dbReference>
<evidence type="ECO:0000256" key="11">
    <source>
        <dbReference type="ARBA" id="ARBA00048802"/>
    </source>
</evidence>
<dbReference type="CDD" id="cd02801">
    <property type="entry name" value="DUS_like_FMN"/>
    <property type="match status" value="1"/>
</dbReference>
<accession>A0A379LMH2</accession>
<dbReference type="Proteomes" id="UP000254123">
    <property type="component" value="Unassembled WGS sequence"/>
</dbReference>
<keyword evidence="5 12" id="KW-0288">FMN</keyword>
<evidence type="ECO:0000256" key="2">
    <source>
        <dbReference type="ARBA" id="ARBA00002790"/>
    </source>
</evidence>
<dbReference type="InterPro" id="IPR004652">
    <property type="entry name" value="DusB-like"/>
</dbReference>
<comment type="cofactor">
    <cofactor evidence="1 12 13 15">
        <name>FMN</name>
        <dbReference type="ChEBI" id="CHEBI:58210"/>
    </cofactor>
</comment>
<dbReference type="EMBL" id="UGVC01000001">
    <property type="protein sequence ID" value="SUD91077.1"/>
    <property type="molecule type" value="Genomic_DNA"/>
</dbReference>
<feature type="binding site" evidence="12 15">
    <location>
        <begin position="253"/>
        <end position="254"/>
    </location>
    <ligand>
        <name>FMN</name>
        <dbReference type="ChEBI" id="CHEBI:58210"/>
    </ligand>
</feature>
<sequence>MTHSHSSKLVNGLKMTFITENNTHPLLQPLYIGGLEIQNRLMVAPMAGVTDNPFRRLCKSFGAGHAVSEMMTADATLYAHKKSLFRANFEGEIAPISAQIAGADVDKIAEAAQYQVNNGAQIIDINMGCPAKKVCRKLAGSALLKDEELVARLLDATVAAVDAPVTLKTRLGYENGQENILRVAKRAEEAGIAAIAIHGRTREDKYGGKARYDLIREVKEMVNIPVIANGDIDSPEKAIEVYEQTGCDAIMIGRAAQGQPWLFRDIAHYLQTGERLPEPTIDELREIVLTHLEELYAFYGEYSGCRISRKHIAWYTSGIEDSNAFRQAMYSEETTAGQYKVVDKFLSSQKLREGA</sequence>
<comment type="similarity">
    <text evidence="12">Belongs to the Dus family. DusB subfamily.</text>
</comment>
<comment type="similarity">
    <text evidence="13">Belongs to the dus family.</text>
</comment>
<dbReference type="NCBIfam" id="TIGR00737">
    <property type="entry name" value="nifR3_yhdG"/>
    <property type="match status" value="1"/>
</dbReference>
<dbReference type="PANTHER" id="PTHR45846">
    <property type="entry name" value="TRNA-DIHYDROURIDINE(47) SYNTHASE [NAD(P)(+)]-LIKE"/>
    <property type="match status" value="1"/>
</dbReference>
<evidence type="ECO:0000256" key="5">
    <source>
        <dbReference type="ARBA" id="ARBA00022643"/>
    </source>
</evidence>
<evidence type="ECO:0000256" key="7">
    <source>
        <dbReference type="ARBA" id="ARBA00022857"/>
    </source>
</evidence>
<dbReference type="Gene3D" id="1.10.1200.80">
    <property type="entry name" value="Putative flavin oxidoreducatase, domain 2"/>
    <property type="match status" value="1"/>
</dbReference>
<dbReference type="Pfam" id="PF01207">
    <property type="entry name" value="Dus"/>
    <property type="match status" value="1"/>
</dbReference>
<keyword evidence="4 12" id="KW-0285">Flavoprotein</keyword>
<dbReference type="GO" id="GO:0000049">
    <property type="term" value="F:tRNA binding"/>
    <property type="evidence" value="ECO:0007669"/>
    <property type="project" value="UniProtKB-UniRule"/>
</dbReference>
<keyword evidence="8 12" id="KW-0694">RNA-binding</keyword>
<dbReference type="Gene3D" id="3.20.20.70">
    <property type="entry name" value="Aldolase class I"/>
    <property type="match status" value="1"/>
</dbReference>
<dbReference type="InterPro" id="IPR013785">
    <property type="entry name" value="Aldolase_TIM"/>
</dbReference>
<dbReference type="InterPro" id="IPR032887">
    <property type="entry name" value="DusB"/>
</dbReference>
<dbReference type="PIRSF" id="PIRSF006621">
    <property type="entry name" value="Dus"/>
    <property type="match status" value="1"/>
</dbReference>
<evidence type="ECO:0000256" key="14">
    <source>
        <dbReference type="PIRSR" id="PIRSR006621-1"/>
    </source>
</evidence>
<evidence type="ECO:0000313" key="17">
    <source>
        <dbReference type="EMBL" id="SUD91077.1"/>
    </source>
</evidence>
<evidence type="ECO:0000313" key="18">
    <source>
        <dbReference type="Proteomes" id="UP000254123"/>
    </source>
</evidence>
<organism evidence="17 18">
    <name type="scientific">Psychrobacter phenylpyruvicus</name>
    <dbReference type="NCBI Taxonomy" id="29432"/>
    <lineage>
        <taxon>Bacteria</taxon>
        <taxon>Pseudomonadati</taxon>
        <taxon>Pseudomonadota</taxon>
        <taxon>Gammaproteobacteria</taxon>
        <taxon>Moraxellales</taxon>
        <taxon>Moraxellaceae</taxon>
        <taxon>Psychrobacter</taxon>
    </lineage>
</organism>
<dbReference type="PROSITE" id="PS01136">
    <property type="entry name" value="UPF0034"/>
    <property type="match status" value="1"/>
</dbReference>
<feature type="binding site" evidence="12 15">
    <location>
        <position position="99"/>
    </location>
    <ligand>
        <name>FMN</name>
        <dbReference type="ChEBI" id="CHEBI:58210"/>
    </ligand>
</feature>
<dbReference type="GO" id="GO:0017150">
    <property type="term" value="F:tRNA dihydrouridine synthase activity"/>
    <property type="evidence" value="ECO:0007669"/>
    <property type="project" value="UniProtKB-UniRule"/>
</dbReference>
<dbReference type="SUPFAM" id="SSF51395">
    <property type="entry name" value="FMN-linked oxidoreductases"/>
    <property type="match status" value="1"/>
</dbReference>
<dbReference type="GO" id="GO:0050660">
    <property type="term" value="F:flavin adenine dinucleotide binding"/>
    <property type="evidence" value="ECO:0007669"/>
    <property type="project" value="InterPro"/>
</dbReference>
<dbReference type="InterPro" id="IPR001269">
    <property type="entry name" value="DUS_fam"/>
</dbReference>
<comment type="function">
    <text evidence="2 12 13">Catalyzes the synthesis of 5,6-dihydrouridine (D), a modified base found in the D-loop of most tRNAs, via the reduction of the C5-C6 double bond in target uridines.</text>
</comment>
<evidence type="ECO:0000256" key="12">
    <source>
        <dbReference type="HAMAP-Rule" id="MF_02042"/>
    </source>
</evidence>
<evidence type="ECO:0000256" key="1">
    <source>
        <dbReference type="ARBA" id="ARBA00001917"/>
    </source>
</evidence>
<feature type="binding site" evidence="12 15">
    <location>
        <begin position="45"/>
        <end position="47"/>
    </location>
    <ligand>
        <name>FMN</name>
        <dbReference type="ChEBI" id="CHEBI:58210"/>
    </ligand>
</feature>
<keyword evidence="9 12" id="KW-0560">Oxidoreductase</keyword>
<dbReference type="PANTHER" id="PTHR45846:SF1">
    <property type="entry name" value="TRNA-DIHYDROURIDINE(47) SYNTHASE [NAD(P)(+)]-LIKE"/>
    <property type="match status" value="1"/>
</dbReference>
<evidence type="ECO:0000256" key="3">
    <source>
        <dbReference type="ARBA" id="ARBA00022555"/>
    </source>
</evidence>
<evidence type="ECO:0000256" key="10">
    <source>
        <dbReference type="ARBA" id="ARBA00048205"/>
    </source>
</evidence>
<dbReference type="InterPro" id="IPR018517">
    <property type="entry name" value="tRNA_hU_synthase_CS"/>
</dbReference>
<feature type="domain" description="DUS-like FMN-binding" evidence="16">
    <location>
        <begin position="42"/>
        <end position="346"/>
    </location>
</feature>
<evidence type="ECO:0000256" key="8">
    <source>
        <dbReference type="ARBA" id="ARBA00022884"/>
    </source>
</evidence>
<dbReference type="GO" id="GO:0010181">
    <property type="term" value="F:FMN binding"/>
    <property type="evidence" value="ECO:0007669"/>
    <property type="project" value="UniProtKB-UniRule"/>
</dbReference>
<keyword evidence="3 12" id="KW-0820">tRNA-binding</keyword>
<dbReference type="EC" id="1.3.1.-" evidence="12"/>
<evidence type="ECO:0000256" key="9">
    <source>
        <dbReference type="ARBA" id="ARBA00023002"/>
    </source>
</evidence>
<feature type="binding site" evidence="12 15">
    <location>
        <position position="168"/>
    </location>
    <ligand>
        <name>FMN</name>
        <dbReference type="ChEBI" id="CHEBI:58210"/>
    </ligand>
</feature>
<dbReference type="InterPro" id="IPR035587">
    <property type="entry name" value="DUS-like_FMN-bd"/>
</dbReference>
<keyword evidence="6 12" id="KW-0819">tRNA processing</keyword>
<protein>
    <recommendedName>
        <fullName evidence="12">tRNA-dihydrouridine synthase B</fullName>
        <ecNumber evidence="12">1.3.1.-</ecNumber>
    </recommendedName>
</protein>
<keyword evidence="15" id="KW-0547">Nucleotide-binding</keyword>
<comment type="catalytic activity">
    <reaction evidence="10 12">
        <text>a 5,6-dihydrouridine in tRNA + NADP(+) = a uridine in tRNA + NADPH + H(+)</text>
        <dbReference type="Rhea" id="RHEA:23624"/>
        <dbReference type="Rhea" id="RHEA-COMP:13339"/>
        <dbReference type="Rhea" id="RHEA-COMP:13887"/>
        <dbReference type="ChEBI" id="CHEBI:15378"/>
        <dbReference type="ChEBI" id="CHEBI:57783"/>
        <dbReference type="ChEBI" id="CHEBI:58349"/>
        <dbReference type="ChEBI" id="CHEBI:65315"/>
        <dbReference type="ChEBI" id="CHEBI:74443"/>
    </reaction>
</comment>
<dbReference type="AlphaFoldDB" id="A0A379LMH2"/>
<feature type="binding site" evidence="15">
    <location>
        <position position="198"/>
    </location>
    <ligand>
        <name>FMN</name>
        <dbReference type="ChEBI" id="CHEBI:58210"/>
    </ligand>
</feature>
<proteinExistence type="inferred from homology"/>
<evidence type="ECO:0000256" key="15">
    <source>
        <dbReference type="PIRSR" id="PIRSR006621-2"/>
    </source>
</evidence>
<reference evidence="17 18" key="1">
    <citation type="submission" date="2018-06" db="EMBL/GenBank/DDBJ databases">
        <authorList>
            <consortium name="Pathogen Informatics"/>
            <person name="Doyle S."/>
        </authorList>
    </citation>
    <scope>NUCLEOTIDE SEQUENCE [LARGE SCALE GENOMIC DNA]</scope>
    <source>
        <strain evidence="17 18">NCTC10526</strain>
    </source>
</reference>
<keyword evidence="7 12" id="KW-0521">NADP</keyword>